<dbReference type="Proteomes" id="UP000572984">
    <property type="component" value="Unassembled WGS sequence"/>
</dbReference>
<feature type="transmembrane region" description="Helical" evidence="1">
    <location>
        <begin position="122"/>
        <end position="140"/>
    </location>
</feature>
<name>A0A838BT20_9HYPH</name>
<evidence type="ECO:0000256" key="1">
    <source>
        <dbReference type="SAM" id="Phobius"/>
    </source>
</evidence>
<gene>
    <name evidence="2" type="ORF">H0S73_18855</name>
</gene>
<feature type="transmembrane region" description="Helical" evidence="1">
    <location>
        <begin position="95"/>
        <end position="113"/>
    </location>
</feature>
<feature type="transmembrane region" description="Helical" evidence="1">
    <location>
        <begin position="312"/>
        <end position="335"/>
    </location>
</feature>
<comment type="caution">
    <text evidence="2">The sequence shown here is derived from an EMBL/GenBank/DDBJ whole genome shotgun (WGS) entry which is preliminary data.</text>
</comment>
<feature type="transmembrane region" description="Helical" evidence="1">
    <location>
        <begin position="180"/>
        <end position="207"/>
    </location>
</feature>
<feature type="transmembrane region" description="Helical" evidence="1">
    <location>
        <begin position="386"/>
        <end position="407"/>
    </location>
</feature>
<keyword evidence="1" id="KW-0812">Transmembrane</keyword>
<proteinExistence type="predicted"/>
<protein>
    <submittedName>
        <fullName evidence="2">Uncharacterized protein</fullName>
    </submittedName>
</protein>
<dbReference type="EMBL" id="JACDXJ010000001">
    <property type="protein sequence ID" value="MBA1158172.1"/>
    <property type="molecule type" value="Genomic_DNA"/>
</dbReference>
<reference evidence="2 3" key="1">
    <citation type="submission" date="2020-07" db="EMBL/GenBank/DDBJ databases">
        <title>Draft genome and description of Microvirga mediterraneensis Marseille-Q2068 sp. nov.</title>
        <authorList>
            <person name="Boxberger M."/>
        </authorList>
    </citation>
    <scope>NUCLEOTIDE SEQUENCE [LARGE SCALE GENOMIC DNA]</scope>
    <source>
        <strain evidence="2 3">Marseille-Q2068</strain>
    </source>
</reference>
<feature type="transmembrane region" description="Helical" evidence="1">
    <location>
        <begin position="219"/>
        <end position="236"/>
    </location>
</feature>
<keyword evidence="1" id="KW-1133">Transmembrane helix</keyword>
<keyword evidence="3" id="KW-1185">Reference proteome</keyword>
<feature type="transmembrane region" description="Helical" evidence="1">
    <location>
        <begin position="281"/>
        <end position="300"/>
    </location>
</feature>
<sequence length="465" mass="51833">MKISRESGVAASVRRALYVLAVLPAVYVFVVIQYSAITLPFWDHTELIRWIAAWHDGTFTFASLLAPHNHTRPLVYRGVMLANAILTAWDLRSEYIYMYVAIFGTFACHWWGLKRLIPSNDGLVLPAAMLVVSIFIFSPAGHNNHWWSMMFQLNATNALIALALLVIFTNPGKWLNHVIGAISCWLAAYCLTNGLVAFIAIIITLQFGSHSLWRPSKWVLFWVINFAVVLLTYVPGMSGSMESAHPGVVDLIRFTFVYLGAPLGSLIWFPFKNQFDVPASTMFNGICGFALVGTGCFWVWRAWDDLRSGRPPALILVGFALFAGGSAIVTGWGRAGFDAAGVSNANASRYTIFGVYLLLGQVYYVAHLMAQRKALRAPSQPRRLHWSSLAASLAVSATVLLGSITYYRAIRIYQDVRFFSAELATAYPIGLEPTPRDGFIHPSPEFVRQLKADLQRLKIGPYRER</sequence>
<dbReference type="RefSeq" id="WP_181053590.1">
    <property type="nucleotide sequence ID" value="NZ_JACDXJ010000001.1"/>
</dbReference>
<feature type="transmembrane region" description="Helical" evidence="1">
    <location>
        <begin position="16"/>
        <end position="35"/>
    </location>
</feature>
<feature type="transmembrane region" description="Helical" evidence="1">
    <location>
        <begin position="146"/>
        <end position="168"/>
    </location>
</feature>
<keyword evidence="1" id="KW-0472">Membrane</keyword>
<dbReference type="AlphaFoldDB" id="A0A838BT20"/>
<feature type="transmembrane region" description="Helical" evidence="1">
    <location>
        <begin position="248"/>
        <end position="269"/>
    </location>
</feature>
<organism evidence="2 3">
    <name type="scientific">Microvirga mediterraneensis</name>
    <dbReference type="NCBI Taxonomy" id="2754695"/>
    <lineage>
        <taxon>Bacteria</taxon>
        <taxon>Pseudomonadati</taxon>
        <taxon>Pseudomonadota</taxon>
        <taxon>Alphaproteobacteria</taxon>
        <taxon>Hyphomicrobiales</taxon>
        <taxon>Methylobacteriaceae</taxon>
        <taxon>Microvirga</taxon>
    </lineage>
</organism>
<accession>A0A838BT20</accession>
<feature type="transmembrane region" description="Helical" evidence="1">
    <location>
        <begin position="347"/>
        <end position="366"/>
    </location>
</feature>
<evidence type="ECO:0000313" key="2">
    <source>
        <dbReference type="EMBL" id="MBA1158172.1"/>
    </source>
</evidence>
<evidence type="ECO:0000313" key="3">
    <source>
        <dbReference type="Proteomes" id="UP000572984"/>
    </source>
</evidence>